<feature type="region of interest" description="Disordered" evidence="4">
    <location>
        <begin position="33"/>
        <end position="68"/>
    </location>
</feature>
<feature type="region of interest" description="Disordered" evidence="4">
    <location>
        <begin position="1079"/>
        <end position="1118"/>
    </location>
</feature>
<feature type="compositionally biased region" description="Basic and acidic residues" evidence="4">
    <location>
        <begin position="1093"/>
        <end position="1118"/>
    </location>
</feature>
<accession>A0ABR1NTG8</accession>
<sequence>MSANRVGGLKGSYPFPKIAGVRDTTRRVAASFNPRAILPGSSTASARGSTDAHHQDEVSHVEEPEERPTILTRLASEPPNPLANLESLLPVSHAFGDEQGFVSLCNDLLVLNAQEHRDPTVRSINIPGSSVWVSPHQLYHAWHLLSQRGRDLQGGILADDAGTGKTFIYFTACLLRALAFESERAVRLYWSGKGRKKVGRHAEHHLSEGANGRSCPSQKHGALVCYCVPGSFTRILCDSTPSGVSALYVALETWPDILNMVQAAALSPSMYQLCLVHNNAPKRFTRPLQPLVDTLSRGVSNDLRTPSPASYIFITTLDSPRLRNVFSEGALNAGFVVVDEAHQVLRKNDSLTFRMVSEFSGNGADVWFVTATPFSACSLAQWVAPMNLIAPSRAAAMQALVTALDAAKSSGDVHDAQTFQDQFQVVFDNKLVVRHFGTSTFFGKSISDVQAIVPIVISRETPMQHKTAVQALASQVALKDPQLRDPGQRGLLYLVSLFPAAAEVILEDPITFDVAAIRDFVRQVKNRLRIEESEPLVRLADRIIKDSPKLDCILDELDRMGRDRRERERIEPRSSAKFGAGEDLQMKKMVIITPTVVSAVFLYLALIRHRKDVVLIHNWVSSQEKEQIINNFMSLSAAKLVKHNRVLIAPFAVAGTGVNLQVASYQILTSPLPDKASQLQAFARTNRSGQRLRPLSHKILVLEDSPVDRIVLASHATLDIESDPFKINEPLRISGNIPLGNVVEPAGVVEDHSSSTHSSSLGVDDALLLNDALRFPPGPTVNDRQETEGVEAKSYSESSTLNTEDVLLLQNALTFSPGHNDDQKPHSLFNDLTSPDEPGRSLSPRSTQGPSNPEPEHTVQESSSSFGTHWNLTYTPAPRHPLMTGAKDLGHRPLPPLPTGGESPGRALGPRCRWPSLQAPLELGPPLRIDAGPTWASRRDRSVSTTPPASRYQVNVNRDNFEIWVSDSAAYSSETGPDSSLEPLTLRLPADFSPSIGNITAVVDRLRSESGPPTSTPDGDELSAQGLFLVSPIRRVPGPAPGQRQREYGDDITESDRDLTNRPFNLLDSRTARSTALAIEGDRFEEDQQDAETLERRSKAVRDSREASRRPGQEFRDR</sequence>
<dbReference type="Proteomes" id="UP001430848">
    <property type="component" value="Unassembled WGS sequence"/>
</dbReference>
<reference evidence="6 7" key="1">
    <citation type="submission" date="2024-02" db="EMBL/GenBank/DDBJ databases">
        <title>De novo assembly and annotation of 12 fungi associated with fruit tree decline syndrome in Ontario, Canada.</title>
        <authorList>
            <person name="Sulman M."/>
            <person name="Ellouze W."/>
            <person name="Ilyukhin E."/>
        </authorList>
    </citation>
    <scope>NUCLEOTIDE SEQUENCE [LARGE SCALE GENOMIC DNA]</scope>
    <source>
        <strain evidence="6 7">M169</strain>
    </source>
</reference>
<evidence type="ECO:0000256" key="4">
    <source>
        <dbReference type="SAM" id="MobiDB-lite"/>
    </source>
</evidence>
<feature type="compositionally biased region" description="Basic and acidic residues" evidence="4">
    <location>
        <begin position="50"/>
        <end position="68"/>
    </location>
</feature>
<protein>
    <recommendedName>
        <fullName evidence="5">Helicase C-terminal domain-containing protein</fullName>
    </recommendedName>
</protein>
<comment type="caution">
    <text evidence="6">The sequence shown here is derived from an EMBL/GenBank/DDBJ whole genome shotgun (WGS) entry which is preliminary data.</text>
</comment>
<keyword evidence="2" id="KW-0378">Hydrolase</keyword>
<evidence type="ECO:0000313" key="7">
    <source>
        <dbReference type="Proteomes" id="UP001430848"/>
    </source>
</evidence>
<feature type="region of interest" description="Disordered" evidence="4">
    <location>
        <begin position="816"/>
        <end position="885"/>
    </location>
</feature>
<dbReference type="Pfam" id="PF00176">
    <property type="entry name" value="SNF2-rel_dom"/>
    <property type="match status" value="1"/>
</dbReference>
<gene>
    <name evidence="6" type="ORF">SLS63_011668</name>
</gene>
<dbReference type="InterPro" id="IPR001650">
    <property type="entry name" value="Helicase_C-like"/>
</dbReference>
<dbReference type="InterPro" id="IPR027417">
    <property type="entry name" value="P-loop_NTPase"/>
</dbReference>
<dbReference type="PANTHER" id="PTHR45626">
    <property type="entry name" value="TRANSCRIPTION TERMINATION FACTOR 2-RELATED"/>
    <property type="match status" value="1"/>
</dbReference>
<keyword evidence="3" id="KW-0067">ATP-binding</keyword>
<organism evidence="6 7">
    <name type="scientific">Diaporthe eres</name>
    <name type="common">Phomopsis oblonga</name>
    <dbReference type="NCBI Taxonomy" id="83184"/>
    <lineage>
        <taxon>Eukaryota</taxon>
        <taxon>Fungi</taxon>
        <taxon>Dikarya</taxon>
        <taxon>Ascomycota</taxon>
        <taxon>Pezizomycotina</taxon>
        <taxon>Sordariomycetes</taxon>
        <taxon>Sordariomycetidae</taxon>
        <taxon>Diaporthales</taxon>
        <taxon>Diaporthaceae</taxon>
        <taxon>Diaporthe</taxon>
        <taxon>Diaporthe eres species complex</taxon>
    </lineage>
</organism>
<proteinExistence type="predicted"/>
<keyword evidence="1" id="KW-0547">Nucleotide-binding</keyword>
<feature type="compositionally biased region" description="Basic and acidic residues" evidence="4">
    <location>
        <begin position="1044"/>
        <end position="1060"/>
    </location>
</feature>
<evidence type="ECO:0000256" key="3">
    <source>
        <dbReference type="ARBA" id="ARBA00022840"/>
    </source>
</evidence>
<dbReference type="SUPFAM" id="SSF52540">
    <property type="entry name" value="P-loop containing nucleoside triphosphate hydrolases"/>
    <property type="match status" value="2"/>
</dbReference>
<feature type="region of interest" description="Disordered" evidence="4">
    <location>
        <begin position="1031"/>
        <end position="1067"/>
    </location>
</feature>
<feature type="compositionally biased region" description="Polar residues" evidence="4">
    <location>
        <begin position="860"/>
        <end position="874"/>
    </location>
</feature>
<name>A0ABR1NTG8_DIAER</name>
<dbReference type="Gene3D" id="3.40.50.300">
    <property type="entry name" value="P-loop containing nucleotide triphosphate hydrolases"/>
    <property type="match status" value="2"/>
</dbReference>
<dbReference type="PROSITE" id="PS51194">
    <property type="entry name" value="HELICASE_CTER"/>
    <property type="match status" value="1"/>
</dbReference>
<evidence type="ECO:0000256" key="1">
    <source>
        <dbReference type="ARBA" id="ARBA00022741"/>
    </source>
</evidence>
<evidence type="ECO:0000256" key="2">
    <source>
        <dbReference type="ARBA" id="ARBA00022801"/>
    </source>
</evidence>
<evidence type="ECO:0000259" key="5">
    <source>
        <dbReference type="PROSITE" id="PS51194"/>
    </source>
</evidence>
<feature type="domain" description="Helicase C-terminal" evidence="5">
    <location>
        <begin position="581"/>
        <end position="731"/>
    </location>
</feature>
<feature type="compositionally biased region" description="Acidic residues" evidence="4">
    <location>
        <begin position="1083"/>
        <end position="1092"/>
    </location>
</feature>
<keyword evidence="7" id="KW-1185">Reference proteome</keyword>
<dbReference type="InterPro" id="IPR050628">
    <property type="entry name" value="SNF2_RAD54_helicase_TF"/>
</dbReference>
<evidence type="ECO:0000313" key="6">
    <source>
        <dbReference type="EMBL" id="KAK7714694.1"/>
    </source>
</evidence>
<dbReference type="EMBL" id="JAKNSF020000114">
    <property type="protein sequence ID" value="KAK7714694.1"/>
    <property type="molecule type" value="Genomic_DNA"/>
</dbReference>
<feature type="region of interest" description="Disordered" evidence="4">
    <location>
        <begin position="774"/>
        <end position="800"/>
    </location>
</feature>
<dbReference type="InterPro" id="IPR000330">
    <property type="entry name" value="SNF2_N"/>
</dbReference>